<evidence type="ECO:0000256" key="4">
    <source>
        <dbReference type="ARBA" id="ARBA00023110"/>
    </source>
</evidence>
<dbReference type="GO" id="GO:0006457">
    <property type="term" value="P:protein folding"/>
    <property type="evidence" value="ECO:0007669"/>
    <property type="project" value="UniProtKB-UniRule"/>
</dbReference>
<accession>A0A6M2BS45</accession>
<feature type="domain" description="PpiC" evidence="8">
    <location>
        <begin position="179"/>
        <end position="280"/>
    </location>
</feature>
<dbReference type="AlphaFoldDB" id="A0A6M2BS45"/>
<dbReference type="InterPro" id="IPR000297">
    <property type="entry name" value="PPIase_PpiC"/>
</dbReference>
<dbReference type="GO" id="GO:0051082">
    <property type="term" value="F:unfolded protein binding"/>
    <property type="evidence" value="ECO:0007669"/>
    <property type="project" value="UniProtKB-UniRule"/>
</dbReference>
<dbReference type="InterPro" id="IPR015391">
    <property type="entry name" value="SurA_N"/>
</dbReference>
<sequence length="445" mass="49807" precursor="true">MSLRPHLLRPVFSFMLALSAGLGLAQSAQAEPQTLDRIIVVVNDGTILQSELEQAMDDARSQIAKRQLAAPPEDVLRAQVLERLILTRVQTQRAEQEGIRVDDRELNDVMTNIAKQNGMTLSAFAEAVRGDGLDYLALREQIRNEVTIQRLRNKEVDSRVVVTEPDIDAFLSSAGANSDKEYRLSDILIIVPDGASQKVRDQARSKADELLKRIKNGEDFAQLAIANSNGQQALQGGDLDWRKGADLPAVFANIAAKLDKGQVSDVFETGSGYHIIKLTDVRGGDERKTVTETHARHILIQTNAIRDDDQARAQARDIYNRLKAGEDFAKLAKEFSDDPGSKNSGGDLGFQPPGVFVPEFQSRLDQLQPNEISEPFRTQFGWHVAQLLERRERDVTDEQKRARARTAIGTRKSAEEYDIWLRRLRNEAYIEYRIPSDAEAAKQLQ</sequence>
<evidence type="ECO:0000256" key="7">
    <source>
        <dbReference type="HAMAP-Rule" id="MF_01183"/>
    </source>
</evidence>
<comment type="caution">
    <text evidence="9">The sequence shown here is derived from an EMBL/GenBank/DDBJ whole genome shotgun (WGS) entry which is preliminary data.</text>
</comment>
<comment type="subcellular location">
    <subcellularLocation>
        <location evidence="7">Periplasm</location>
    </subcellularLocation>
    <text evidence="7">Is capable of associating with the outer membrane.</text>
</comment>
<protein>
    <recommendedName>
        <fullName evidence="7">Chaperone SurA</fullName>
    </recommendedName>
    <alternativeName>
        <fullName evidence="7">Peptidyl-prolyl cis-trans isomerase SurA</fullName>
        <shortName evidence="7">PPIase SurA</shortName>
        <ecNumber evidence="7">5.2.1.8</ecNumber>
    </alternativeName>
    <alternativeName>
        <fullName evidence="7">Rotamase SurA</fullName>
    </alternativeName>
</protein>
<dbReference type="SUPFAM" id="SSF109998">
    <property type="entry name" value="Triger factor/SurA peptide-binding domain-like"/>
    <property type="match status" value="1"/>
</dbReference>
<dbReference type="HAMAP" id="MF_01183">
    <property type="entry name" value="Chaperone_SurA"/>
    <property type="match status" value="1"/>
</dbReference>
<evidence type="ECO:0000256" key="5">
    <source>
        <dbReference type="ARBA" id="ARBA00023186"/>
    </source>
</evidence>
<dbReference type="GO" id="GO:0042277">
    <property type="term" value="F:peptide binding"/>
    <property type="evidence" value="ECO:0007669"/>
    <property type="project" value="InterPro"/>
</dbReference>
<evidence type="ECO:0000256" key="2">
    <source>
        <dbReference type="ARBA" id="ARBA00022737"/>
    </source>
</evidence>
<dbReference type="Pfam" id="PF00639">
    <property type="entry name" value="Rotamase"/>
    <property type="match status" value="1"/>
</dbReference>
<keyword evidence="2 7" id="KW-0677">Repeat</keyword>
<keyword evidence="1 7" id="KW-0732">Signal</keyword>
<dbReference type="Pfam" id="PF09312">
    <property type="entry name" value="SurA_N"/>
    <property type="match status" value="1"/>
</dbReference>
<dbReference type="InterPro" id="IPR046357">
    <property type="entry name" value="PPIase_dom_sf"/>
</dbReference>
<proteinExistence type="inferred from homology"/>
<dbReference type="Gene3D" id="3.10.50.40">
    <property type="match status" value="2"/>
</dbReference>
<evidence type="ECO:0000259" key="8">
    <source>
        <dbReference type="PROSITE" id="PS50198"/>
    </source>
</evidence>
<dbReference type="GO" id="GO:0030288">
    <property type="term" value="C:outer membrane-bounded periplasmic space"/>
    <property type="evidence" value="ECO:0007669"/>
    <property type="project" value="InterPro"/>
</dbReference>
<dbReference type="Gene3D" id="1.10.4030.10">
    <property type="entry name" value="Porin chaperone SurA, peptide-binding domain"/>
    <property type="match status" value="1"/>
</dbReference>
<dbReference type="GO" id="GO:0003755">
    <property type="term" value="F:peptidyl-prolyl cis-trans isomerase activity"/>
    <property type="evidence" value="ECO:0007669"/>
    <property type="project" value="UniProtKB-UniRule"/>
</dbReference>
<evidence type="ECO:0000313" key="9">
    <source>
        <dbReference type="EMBL" id="NGY05298.1"/>
    </source>
</evidence>
<dbReference type="PANTHER" id="PTHR47637">
    <property type="entry name" value="CHAPERONE SURA"/>
    <property type="match status" value="1"/>
</dbReference>
<keyword evidence="4 7" id="KW-0697">Rotamase</keyword>
<dbReference type="Pfam" id="PF13616">
    <property type="entry name" value="Rotamase_3"/>
    <property type="match status" value="1"/>
</dbReference>
<feature type="chain" id="PRO_5027190647" description="Chaperone SurA" evidence="7">
    <location>
        <begin position="31"/>
        <end position="445"/>
    </location>
</feature>
<dbReference type="InterPro" id="IPR023058">
    <property type="entry name" value="PPIase_PpiC_CS"/>
</dbReference>
<dbReference type="GO" id="GO:0050821">
    <property type="term" value="P:protein stabilization"/>
    <property type="evidence" value="ECO:0007669"/>
    <property type="project" value="InterPro"/>
</dbReference>
<name>A0A6M2BS45_9GAMM</name>
<reference evidence="9 10" key="1">
    <citation type="journal article" date="2014" name="Int. J. Syst. Evol. Microbiol.">
        <title>Solimonas terrae sp. nov., isolated from soil.</title>
        <authorList>
            <person name="Kim S.J."/>
            <person name="Moon J.Y."/>
            <person name="Weon H.Y."/>
            <person name="Ahn J.H."/>
            <person name="Chen W.M."/>
            <person name="Kwon S.W."/>
        </authorList>
    </citation>
    <scope>NUCLEOTIDE SEQUENCE [LARGE SCALE GENOMIC DNA]</scope>
    <source>
        <strain evidence="9 10">KIS83-12</strain>
    </source>
</reference>
<feature type="signal peptide" evidence="7">
    <location>
        <begin position="1"/>
        <end position="30"/>
    </location>
</feature>
<dbReference type="PANTHER" id="PTHR47637:SF1">
    <property type="entry name" value="CHAPERONE SURA"/>
    <property type="match status" value="1"/>
</dbReference>
<dbReference type="EC" id="5.2.1.8" evidence="7"/>
<comment type="function">
    <text evidence="7">Chaperone involved in the correct folding and assembly of outer membrane proteins. Recognizes specific patterns of aromatic residues and the orientation of their side chains, which are found more frequently in integral outer membrane proteins. May act in both early periplasmic and late outer membrane-associated steps of protein maturation.</text>
</comment>
<comment type="catalytic activity">
    <reaction evidence="7">
        <text>[protein]-peptidylproline (omega=180) = [protein]-peptidylproline (omega=0)</text>
        <dbReference type="Rhea" id="RHEA:16237"/>
        <dbReference type="Rhea" id="RHEA-COMP:10747"/>
        <dbReference type="Rhea" id="RHEA-COMP:10748"/>
        <dbReference type="ChEBI" id="CHEBI:83833"/>
        <dbReference type="ChEBI" id="CHEBI:83834"/>
        <dbReference type="EC" id="5.2.1.8"/>
    </reaction>
</comment>
<dbReference type="InterPro" id="IPR050280">
    <property type="entry name" value="OMP_Chaperone_SurA"/>
</dbReference>
<comment type="domain">
    <text evidence="7">The PPIase activity resides only in the second parvulin domain. The N-terminal region and the C-terminal tail are necessary and sufficient for the chaperone activity of SurA. The PPIase activity is dispensable for SurA to function as a chaperone. The N-terminal region and the C-terminal tail are also required for porin recognition.</text>
</comment>
<evidence type="ECO:0000256" key="1">
    <source>
        <dbReference type="ARBA" id="ARBA00022729"/>
    </source>
</evidence>
<dbReference type="Proteomes" id="UP000472676">
    <property type="component" value="Unassembled WGS sequence"/>
</dbReference>
<dbReference type="EMBL" id="JAAMOW010000005">
    <property type="protein sequence ID" value="NGY05298.1"/>
    <property type="molecule type" value="Genomic_DNA"/>
</dbReference>
<dbReference type="PROSITE" id="PS01096">
    <property type="entry name" value="PPIC_PPIASE_1"/>
    <property type="match status" value="1"/>
</dbReference>
<dbReference type="InterPro" id="IPR027304">
    <property type="entry name" value="Trigger_fact/SurA_dom_sf"/>
</dbReference>
<evidence type="ECO:0000256" key="6">
    <source>
        <dbReference type="ARBA" id="ARBA00023235"/>
    </source>
</evidence>
<keyword evidence="6 7" id="KW-0413">Isomerase</keyword>
<evidence type="ECO:0000256" key="3">
    <source>
        <dbReference type="ARBA" id="ARBA00022764"/>
    </source>
</evidence>
<evidence type="ECO:0000313" key="10">
    <source>
        <dbReference type="Proteomes" id="UP000472676"/>
    </source>
</evidence>
<keyword evidence="10" id="KW-1185">Reference proteome</keyword>
<dbReference type="PROSITE" id="PS50198">
    <property type="entry name" value="PPIC_PPIASE_2"/>
    <property type="match status" value="2"/>
</dbReference>
<dbReference type="InterPro" id="IPR023034">
    <property type="entry name" value="PPIase_SurA"/>
</dbReference>
<dbReference type="GO" id="GO:0043165">
    <property type="term" value="P:Gram-negative-bacterium-type cell outer membrane assembly"/>
    <property type="evidence" value="ECO:0007669"/>
    <property type="project" value="InterPro"/>
</dbReference>
<keyword evidence="3 7" id="KW-0574">Periplasm</keyword>
<dbReference type="SUPFAM" id="SSF54534">
    <property type="entry name" value="FKBP-like"/>
    <property type="match status" value="2"/>
</dbReference>
<feature type="domain" description="PpiC" evidence="8">
    <location>
        <begin position="290"/>
        <end position="389"/>
    </location>
</feature>
<organism evidence="9 10">
    <name type="scientific">Solimonas terrae</name>
    <dbReference type="NCBI Taxonomy" id="1396819"/>
    <lineage>
        <taxon>Bacteria</taxon>
        <taxon>Pseudomonadati</taxon>
        <taxon>Pseudomonadota</taxon>
        <taxon>Gammaproteobacteria</taxon>
        <taxon>Nevskiales</taxon>
        <taxon>Nevskiaceae</taxon>
        <taxon>Solimonas</taxon>
    </lineage>
</organism>
<keyword evidence="5 7" id="KW-0143">Chaperone</keyword>
<dbReference type="RefSeq" id="WP_166256480.1">
    <property type="nucleotide sequence ID" value="NZ_JAAMOW010000005.1"/>
</dbReference>
<gene>
    <name evidence="7" type="primary">surA</name>
    <name evidence="9" type="ORF">G7Y85_10995</name>
</gene>